<dbReference type="GO" id="GO:0016787">
    <property type="term" value="F:hydrolase activity"/>
    <property type="evidence" value="ECO:0007669"/>
    <property type="project" value="UniProtKB-KW"/>
</dbReference>
<protein>
    <submittedName>
        <fullName evidence="9">Phosphatase PAP2 family protein</fullName>
    </submittedName>
</protein>
<keyword evidence="5 7" id="KW-1133">Transmembrane helix</keyword>
<evidence type="ECO:0000256" key="1">
    <source>
        <dbReference type="ARBA" id="ARBA00004651"/>
    </source>
</evidence>
<dbReference type="InterPro" id="IPR000326">
    <property type="entry name" value="PAP2/HPO"/>
</dbReference>
<gene>
    <name evidence="9" type="ORF">Dia5BBH33_17650</name>
</gene>
<dbReference type="Proteomes" id="UP000320585">
    <property type="component" value="Chromosome"/>
</dbReference>
<evidence type="ECO:0000256" key="7">
    <source>
        <dbReference type="SAM" id="Phobius"/>
    </source>
</evidence>
<reference evidence="10" key="1">
    <citation type="submission" date="2019-05" db="EMBL/GenBank/DDBJ databases">
        <title>Complete genome sequencing of Dialister sp. strain 5BBH33.</title>
        <authorList>
            <person name="Sakamoto M."/>
            <person name="Murakami T."/>
            <person name="Mori H."/>
        </authorList>
    </citation>
    <scope>NUCLEOTIDE SEQUENCE [LARGE SCALE GENOMIC DNA]</scope>
    <source>
        <strain evidence="10">5BBH33</strain>
    </source>
</reference>
<evidence type="ECO:0000259" key="8">
    <source>
        <dbReference type="SMART" id="SM00014"/>
    </source>
</evidence>
<dbReference type="InterPro" id="IPR036938">
    <property type="entry name" value="PAP2/HPO_sf"/>
</dbReference>
<evidence type="ECO:0000256" key="2">
    <source>
        <dbReference type="ARBA" id="ARBA00022475"/>
    </source>
</evidence>
<dbReference type="PANTHER" id="PTHR14969:SF62">
    <property type="entry name" value="DECAPRENYLPHOSPHORYL-5-PHOSPHORIBOSE PHOSPHATASE RV3807C-RELATED"/>
    <property type="match status" value="1"/>
</dbReference>
<evidence type="ECO:0000256" key="6">
    <source>
        <dbReference type="ARBA" id="ARBA00023136"/>
    </source>
</evidence>
<proteinExistence type="predicted"/>
<keyword evidence="2" id="KW-1003">Cell membrane</keyword>
<accession>A0A8D4UVN5</accession>
<evidence type="ECO:0000256" key="4">
    <source>
        <dbReference type="ARBA" id="ARBA00022801"/>
    </source>
</evidence>
<evidence type="ECO:0000313" key="9">
    <source>
        <dbReference type="EMBL" id="BBK25830.1"/>
    </source>
</evidence>
<dbReference type="GO" id="GO:0005886">
    <property type="term" value="C:plasma membrane"/>
    <property type="evidence" value="ECO:0007669"/>
    <property type="project" value="UniProtKB-SubCell"/>
</dbReference>
<dbReference type="SMART" id="SM00014">
    <property type="entry name" value="acidPPc"/>
    <property type="match status" value="1"/>
</dbReference>
<dbReference type="PANTHER" id="PTHR14969">
    <property type="entry name" value="SPHINGOSINE-1-PHOSPHATE PHOSPHOHYDROLASE"/>
    <property type="match status" value="1"/>
</dbReference>
<feature type="transmembrane region" description="Helical" evidence="7">
    <location>
        <begin position="154"/>
        <end position="170"/>
    </location>
</feature>
<dbReference type="EMBL" id="AP019697">
    <property type="protein sequence ID" value="BBK25830.1"/>
    <property type="molecule type" value="Genomic_DNA"/>
</dbReference>
<dbReference type="SUPFAM" id="SSF48317">
    <property type="entry name" value="Acid phosphatase/Vanadium-dependent haloperoxidase"/>
    <property type="match status" value="1"/>
</dbReference>
<evidence type="ECO:0000313" key="10">
    <source>
        <dbReference type="Proteomes" id="UP000320585"/>
    </source>
</evidence>
<feature type="transmembrane region" description="Helical" evidence="7">
    <location>
        <begin position="61"/>
        <end position="79"/>
    </location>
</feature>
<evidence type="ECO:0000256" key="5">
    <source>
        <dbReference type="ARBA" id="ARBA00022989"/>
    </source>
</evidence>
<sequence>MITIFALNNFDIGVLYLIQDSLRSPILTSFLEFMTDLGNNGYVWIALAVLLMTIRKCRKAGLTTMLALVINVILANGILKHLVQRPRPFDTYGGLQVLIHRPADWSFPSGHASASFAAAFVLYHYLPKKFSIVMFVLAALISFSRLYLGVHYPTDVFAGVFVGYFSAWLSEKITGFFGKDTGTKVTAIMAKRPGRKSAENA</sequence>
<keyword evidence="6 7" id="KW-0472">Membrane</keyword>
<feature type="transmembrane region" description="Helical" evidence="7">
    <location>
        <begin position="130"/>
        <end position="148"/>
    </location>
</feature>
<feature type="domain" description="Phosphatidic acid phosphatase type 2/haloperoxidase" evidence="8">
    <location>
        <begin position="60"/>
        <end position="171"/>
    </location>
</feature>
<dbReference type="CDD" id="cd03392">
    <property type="entry name" value="PAP2_like_2"/>
    <property type="match status" value="1"/>
</dbReference>
<keyword evidence="3 7" id="KW-0812">Transmembrane</keyword>
<name>A0A8D4UVN5_9FIRM</name>
<dbReference type="RefSeq" id="WP_198419602.1">
    <property type="nucleotide sequence ID" value="NZ_AP019697.1"/>
</dbReference>
<dbReference type="AlphaFoldDB" id="A0A8D4UVN5"/>
<keyword evidence="4" id="KW-0378">Hydrolase</keyword>
<dbReference type="KEGG" id="dho:Dia5BBH33_17650"/>
<dbReference type="Gene3D" id="1.20.144.10">
    <property type="entry name" value="Phosphatidic acid phosphatase type 2/haloperoxidase"/>
    <property type="match status" value="2"/>
</dbReference>
<dbReference type="GeneID" id="92716979"/>
<organism evidence="9 10">
    <name type="scientific">Dialister hominis</name>
    <dbReference type="NCBI Taxonomy" id="2582419"/>
    <lineage>
        <taxon>Bacteria</taxon>
        <taxon>Bacillati</taxon>
        <taxon>Bacillota</taxon>
        <taxon>Negativicutes</taxon>
        <taxon>Veillonellales</taxon>
        <taxon>Veillonellaceae</taxon>
        <taxon>Dialister</taxon>
    </lineage>
</organism>
<comment type="subcellular location">
    <subcellularLocation>
        <location evidence="1">Cell membrane</location>
        <topology evidence="1">Multi-pass membrane protein</topology>
    </subcellularLocation>
</comment>
<keyword evidence="10" id="KW-1185">Reference proteome</keyword>
<evidence type="ECO:0000256" key="3">
    <source>
        <dbReference type="ARBA" id="ARBA00022692"/>
    </source>
</evidence>
<dbReference type="Pfam" id="PF01569">
    <property type="entry name" value="PAP2"/>
    <property type="match status" value="1"/>
</dbReference>